<dbReference type="InterPro" id="IPR029058">
    <property type="entry name" value="AB_hydrolase_fold"/>
</dbReference>
<evidence type="ECO:0000313" key="3">
    <source>
        <dbReference type="Proteomes" id="UP001523216"/>
    </source>
</evidence>
<sequence length="516" mass="55325">MDRAVAYVDRADQAIHIADDTGTSFPTTAVEPHVSYGNLTWTGTELVAVRELLAGDEIVALDATGTSPRPLLASPGFLGSPRVHDERLAWLQWGADRMPWDGSELWVANYRDRSIFAAQQVAGGPDESVVEPQWDANGNLTFLSDRSGWWNLYRWDGHTTHSVAPMPADCAAAPWELGYASYAHLSARRVALTVHAGPQQQIVVVDQSGELAALDLPVTSIKPYVAATDGGVAVIAASATALPHVIHVDLAGPTPRWQPIMSVDAVYVAEAVAARPLVIDGPAGPLHALLYPPVGATGEWRAPLIVRAHPGPTASMPARLDGQVQLFCSHGFAVVDVDYRGSTSYSRAFRQSLYGRWGTADVEDCTAVAQYLVAAGNAQPEQVFIMGASAGGYTALQAVCATDVFAAAIARSAIVDPWRWQRTAPRWQRAHASALAGPAGAVRADRIRRPVLFIHGADDDVAPLTDVRALANTMGDHGLDHELVVLGDSAHEVTAFDDNTFALMAELDFLRRHVRT</sequence>
<dbReference type="PANTHER" id="PTHR43056:SF5">
    <property type="entry name" value="PEPTIDASE S9 PROLYL OLIGOPEPTIDASE CATALYTIC DOMAIN-CONTAINING PROTEIN"/>
    <property type="match status" value="1"/>
</dbReference>
<dbReference type="RefSeq" id="WP_251801954.1">
    <property type="nucleotide sequence ID" value="NZ_JAMQOL010000047.1"/>
</dbReference>
<comment type="caution">
    <text evidence="2">The sequence shown here is derived from an EMBL/GenBank/DDBJ whole genome shotgun (WGS) entry which is preliminary data.</text>
</comment>
<dbReference type="PANTHER" id="PTHR43056">
    <property type="entry name" value="PEPTIDASE S9 PROLYL OLIGOPEPTIDASE"/>
    <property type="match status" value="1"/>
</dbReference>
<name>A0ABT0Y8W8_9ACTN</name>
<gene>
    <name evidence="2" type="ORF">LXN57_32180</name>
</gene>
<protein>
    <submittedName>
        <fullName evidence="2">Prolyl oligopeptidase family serine peptidase</fullName>
    </submittedName>
</protein>
<reference evidence="2 3" key="1">
    <citation type="submission" date="2022-06" db="EMBL/GenBank/DDBJ databases">
        <title>Actinoplanes abujensis sp. nov., isolated from Nigerian arid soil.</title>
        <authorList>
            <person name="Ding P."/>
        </authorList>
    </citation>
    <scope>NUCLEOTIDE SEQUENCE [LARGE SCALE GENOMIC DNA]</scope>
    <source>
        <strain evidence="3">TRM88002</strain>
    </source>
</reference>
<organism evidence="2 3">
    <name type="scientific">Paractinoplanes hotanensis</name>
    <dbReference type="NCBI Taxonomy" id="2906497"/>
    <lineage>
        <taxon>Bacteria</taxon>
        <taxon>Bacillati</taxon>
        <taxon>Actinomycetota</taxon>
        <taxon>Actinomycetes</taxon>
        <taxon>Micromonosporales</taxon>
        <taxon>Micromonosporaceae</taxon>
        <taxon>Paractinoplanes</taxon>
    </lineage>
</organism>
<feature type="domain" description="Peptidase S9 prolyl oligopeptidase catalytic" evidence="1">
    <location>
        <begin position="321"/>
        <end position="514"/>
    </location>
</feature>
<dbReference type="SUPFAM" id="SSF82171">
    <property type="entry name" value="DPP6 N-terminal domain-like"/>
    <property type="match status" value="1"/>
</dbReference>
<accession>A0ABT0Y8W8</accession>
<dbReference type="Proteomes" id="UP001523216">
    <property type="component" value="Unassembled WGS sequence"/>
</dbReference>
<dbReference type="Gene3D" id="2.120.10.30">
    <property type="entry name" value="TolB, C-terminal domain"/>
    <property type="match status" value="1"/>
</dbReference>
<dbReference type="Pfam" id="PF00326">
    <property type="entry name" value="Peptidase_S9"/>
    <property type="match status" value="1"/>
</dbReference>
<dbReference type="InterPro" id="IPR001375">
    <property type="entry name" value="Peptidase_S9_cat"/>
</dbReference>
<proteinExistence type="predicted"/>
<dbReference type="SUPFAM" id="SSF53474">
    <property type="entry name" value="alpha/beta-Hydrolases"/>
    <property type="match status" value="1"/>
</dbReference>
<dbReference type="Gene3D" id="3.40.50.1820">
    <property type="entry name" value="alpha/beta hydrolase"/>
    <property type="match status" value="1"/>
</dbReference>
<dbReference type="InterPro" id="IPR050585">
    <property type="entry name" value="Xaa-Pro_dipeptidyl-ppase/CocE"/>
</dbReference>
<dbReference type="EMBL" id="JAMQOL010000047">
    <property type="protein sequence ID" value="MCM4082235.1"/>
    <property type="molecule type" value="Genomic_DNA"/>
</dbReference>
<evidence type="ECO:0000313" key="2">
    <source>
        <dbReference type="EMBL" id="MCM4082235.1"/>
    </source>
</evidence>
<keyword evidence="3" id="KW-1185">Reference proteome</keyword>
<dbReference type="InterPro" id="IPR011042">
    <property type="entry name" value="6-blade_b-propeller_TolB-like"/>
</dbReference>
<evidence type="ECO:0000259" key="1">
    <source>
        <dbReference type="Pfam" id="PF00326"/>
    </source>
</evidence>